<dbReference type="GO" id="GO:0008836">
    <property type="term" value="F:diaminopimelate decarboxylase activity"/>
    <property type="evidence" value="ECO:0007669"/>
    <property type="project" value="UniProtKB-UniRule"/>
</dbReference>
<dbReference type="InterPro" id="IPR022644">
    <property type="entry name" value="De-COase2_N"/>
</dbReference>
<feature type="binding site" evidence="5">
    <location>
        <position position="261"/>
    </location>
    <ligand>
        <name>substrate</name>
    </ligand>
</feature>
<dbReference type="UniPathway" id="UPA00034">
    <property type="reaction ID" value="UER00027"/>
</dbReference>
<feature type="binding site" evidence="5">
    <location>
        <position position="356"/>
    </location>
    <ligand>
        <name>substrate</name>
    </ligand>
</feature>
<sequence>MDFHSLAQRYQTPLYVYDFDKLKENFLGFKDAFAGRKSLICYALKANSNLSLLSFLASLGAGADCVSIGEVKKALLAGIPKYKIIFSGVGKRDDEIYEALREDILFLNLESFEEMKRVEKIAKELGKRARISVRVNPNIDAKTHPYISTGLYENKFGVEIEVAKEMYIYAKTSSFLEAVGVHFHIGSQLCELSPILEASQKVADFYKSLLALGLEVKFFDIGGGLGIAYEGEEIIPLYDYAQGILSTLKDCEPTIICEAGRRIVGDCGVFLTKVIGEKSNSHKRFIIVDGAMNDLMRPTLYQAKHHSYILGKENEPKTPCDIVGAICESGDFLAKNVLMPSSESGDLVVFENAGAYGYSMSSNYNTRTRPAEVALIEGNPKLIKARESLESLWANELELL</sequence>
<comment type="function">
    <text evidence="5">Specifically catalyzes the decarboxylation of meso-diaminopimelate (meso-DAP) to L-lysine.</text>
</comment>
<dbReference type="Pfam" id="PF02784">
    <property type="entry name" value="Orn_Arg_deC_N"/>
    <property type="match status" value="1"/>
</dbReference>
<dbReference type="PRINTS" id="PR01181">
    <property type="entry name" value="DAPDCRBXLASE"/>
</dbReference>
<comment type="subunit">
    <text evidence="5">Homodimer.</text>
</comment>
<dbReference type="EMBL" id="NXLV01000007">
    <property type="protein sequence ID" value="RDU70657.1"/>
    <property type="molecule type" value="Genomic_DNA"/>
</dbReference>
<keyword evidence="3 5" id="KW-0663">Pyridoxal phosphate</keyword>
<keyword evidence="4 5" id="KW-0456">Lyase</keyword>
<feature type="binding site" evidence="5">
    <location>
        <begin position="258"/>
        <end position="261"/>
    </location>
    <ligand>
        <name>pyridoxal 5'-phosphate</name>
        <dbReference type="ChEBI" id="CHEBI:597326"/>
    </ligand>
</feature>
<evidence type="ECO:0000313" key="11">
    <source>
        <dbReference type="EMBL" id="RDU70657.1"/>
    </source>
</evidence>
<reference evidence="11 12" key="1">
    <citation type="submission" date="2018-04" db="EMBL/GenBank/DDBJ databases">
        <title>Novel Campyloabacter and Helicobacter Species and Strains.</title>
        <authorList>
            <person name="Mannion A.J."/>
            <person name="Shen Z."/>
            <person name="Fox J.G."/>
        </authorList>
    </citation>
    <scope>NUCLEOTIDE SEQUENCE [LARGE SCALE GENOMIC DNA]</scope>
    <source>
        <strain evidence="11 12">MIT 04-9366</strain>
    </source>
</reference>
<feature type="binding site" evidence="5">
    <location>
        <position position="297"/>
    </location>
    <ligand>
        <name>substrate</name>
    </ligand>
</feature>
<feature type="binding site" evidence="5">
    <location>
        <position position="224"/>
    </location>
    <ligand>
        <name>pyridoxal 5'-phosphate</name>
        <dbReference type="ChEBI" id="CHEBI:597326"/>
    </ligand>
</feature>
<dbReference type="Gene3D" id="3.20.20.10">
    <property type="entry name" value="Alanine racemase"/>
    <property type="match status" value="1"/>
</dbReference>
<evidence type="ECO:0000256" key="7">
    <source>
        <dbReference type="PIRSR" id="PIRSR600183-50"/>
    </source>
</evidence>
<evidence type="ECO:0000256" key="4">
    <source>
        <dbReference type="ARBA" id="ARBA00023239"/>
    </source>
</evidence>
<feature type="binding site" evidence="5">
    <location>
        <position position="328"/>
    </location>
    <ligand>
        <name>substrate</name>
    </ligand>
</feature>
<dbReference type="Pfam" id="PF00278">
    <property type="entry name" value="Orn_DAP_Arg_deC"/>
    <property type="match status" value="1"/>
</dbReference>
<comment type="similarity">
    <text evidence="5">Belongs to the Orn/Lys/Arg decarboxylase class-II family. LysA subfamily.</text>
</comment>
<dbReference type="FunFam" id="3.20.20.10:FF:000003">
    <property type="entry name" value="Diaminopimelate decarboxylase"/>
    <property type="match status" value="1"/>
</dbReference>
<protein>
    <recommendedName>
        <fullName evidence="5 6">Diaminopimelate decarboxylase</fullName>
        <shortName evidence="5">DAP decarboxylase</shortName>
        <shortName evidence="5">DAPDC</shortName>
        <ecNumber evidence="5 6">4.1.1.20</ecNumber>
    </recommendedName>
</protein>
<dbReference type="Proteomes" id="UP000257045">
    <property type="component" value="Unassembled WGS sequence"/>
</dbReference>
<dbReference type="GO" id="GO:0009089">
    <property type="term" value="P:lysine biosynthetic process via diaminopimelate"/>
    <property type="evidence" value="ECO:0007669"/>
    <property type="project" value="UniProtKB-UniRule"/>
</dbReference>
<evidence type="ECO:0000259" key="10">
    <source>
        <dbReference type="Pfam" id="PF02784"/>
    </source>
</evidence>
<dbReference type="HAMAP" id="MF_02120">
    <property type="entry name" value="LysA"/>
    <property type="match status" value="1"/>
</dbReference>
<dbReference type="EC" id="4.1.1.20" evidence="5 6"/>
<dbReference type="InterPro" id="IPR022643">
    <property type="entry name" value="De-COase2_C"/>
</dbReference>
<organism evidence="11 12">
    <name type="scientific">Helicobacter brantae</name>
    <dbReference type="NCBI Taxonomy" id="375927"/>
    <lineage>
        <taxon>Bacteria</taxon>
        <taxon>Pseudomonadati</taxon>
        <taxon>Campylobacterota</taxon>
        <taxon>Epsilonproteobacteria</taxon>
        <taxon>Campylobacterales</taxon>
        <taxon>Helicobacteraceae</taxon>
        <taxon>Helicobacter</taxon>
    </lineage>
</organism>
<dbReference type="CDD" id="cd06828">
    <property type="entry name" value="PLPDE_III_DapDC"/>
    <property type="match status" value="1"/>
</dbReference>
<comment type="caution">
    <text evidence="11">The sequence shown here is derived from an EMBL/GenBank/DDBJ whole genome shotgun (WGS) entry which is preliminary data.</text>
</comment>
<dbReference type="Gene3D" id="2.40.37.10">
    <property type="entry name" value="Lyase, Ornithine Decarboxylase, Chain A, domain 1"/>
    <property type="match status" value="1"/>
</dbReference>
<dbReference type="OrthoDB" id="9802241at2"/>
<accession>A0A3D8IZG1</accession>
<dbReference type="PRINTS" id="PR01179">
    <property type="entry name" value="ODADCRBXLASE"/>
</dbReference>
<comment type="catalytic activity">
    <reaction evidence="5 8">
        <text>meso-2,6-diaminopimelate + H(+) = L-lysine + CO2</text>
        <dbReference type="Rhea" id="RHEA:15101"/>
        <dbReference type="ChEBI" id="CHEBI:15378"/>
        <dbReference type="ChEBI" id="CHEBI:16526"/>
        <dbReference type="ChEBI" id="CHEBI:32551"/>
        <dbReference type="ChEBI" id="CHEBI:57791"/>
        <dbReference type="EC" id="4.1.1.20"/>
    </reaction>
</comment>
<feature type="binding site" evidence="5">
    <location>
        <position position="301"/>
    </location>
    <ligand>
        <name>substrate</name>
    </ligand>
</feature>
<dbReference type="InterPro" id="IPR029066">
    <property type="entry name" value="PLP-binding_barrel"/>
</dbReference>
<evidence type="ECO:0000313" key="12">
    <source>
        <dbReference type="Proteomes" id="UP000257045"/>
    </source>
</evidence>
<dbReference type="NCBIfam" id="TIGR01048">
    <property type="entry name" value="lysA"/>
    <property type="match status" value="1"/>
</dbReference>
<dbReference type="PROSITE" id="PS00878">
    <property type="entry name" value="ODR_DC_2_1"/>
    <property type="match status" value="1"/>
</dbReference>
<evidence type="ECO:0000256" key="6">
    <source>
        <dbReference type="NCBIfam" id="TIGR01048"/>
    </source>
</evidence>
<evidence type="ECO:0000256" key="5">
    <source>
        <dbReference type="HAMAP-Rule" id="MF_02120"/>
    </source>
</evidence>
<dbReference type="AlphaFoldDB" id="A0A3D8IZG1"/>
<keyword evidence="5 8" id="KW-0457">Lysine biosynthesis</keyword>
<dbReference type="InterPro" id="IPR002986">
    <property type="entry name" value="DAP_deCOOHase_LysA"/>
</dbReference>
<comment type="cofactor">
    <cofactor evidence="1 5 7 8">
        <name>pyridoxal 5'-phosphate</name>
        <dbReference type="ChEBI" id="CHEBI:597326"/>
    </cofactor>
</comment>
<keyword evidence="12" id="KW-1185">Reference proteome</keyword>
<gene>
    <name evidence="5 11" type="primary">lysA</name>
    <name evidence="11" type="ORF">CQA58_04765</name>
</gene>
<evidence type="ECO:0000256" key="1">
    <source>
        <dbReference type="ARBA" id="ARBA00001933"/>
    </source>
</evidence>
<feature type="active site" description="Proton donor" evidence="7">
    <location>
        <position position="327"/>
    </location>
</feature>
<dbReference type="InterPro" id="IPR022657">
    <property type="entry name" value="De-COase2_CS"/>
</dbReference>
<evidence type="ECO:0000259" key="9">
    <source>
        <dbReference type="Pfam" id="PF00278"/>
    </source>
</evidence>
<name>A0A3D8IZG1_9HELI</name>
<dbReference type="GO" id="GO:0030170">
    <property type="term" value="F:pyridoxal phosphate binding"/>
    <property type="evidence" value="ECO:0007669"/>
    <property type="project" value="UniProtKB-UniRule"/>
</dbReference>
<keyword evidence="2 5" id="KW-0210">Decarboxylase</keyword>
<feature type="modified residue" description="N6-(pyridoxal phosphate)lysine" evidence="5 7">
    <location>
        <position position="45"/>
    </location>
</feature>
<dbReference type="SUPFAM" id="SSF51419">
    <property type="entry name" value="PLP-binding barrel"/>
    <property type="match status" value="1"/>
</dbReference>
<dbReference type="PROSITE" id="PS00879">
    <property type="entry name" value="ODR_DC_2_2"/>
    <property type="match status" value="1"/>
</dbReference>
<dbReference type="InterPro" id="IPR022653">
    <property type="entry name" value="De-COase2_pyr-phos_BS"/>
</dbReference>
<feature type="domain" description="Orn/DAP/Arg decarboxylase 2 C-terminal" evidence="9">
    <location>
        <begin position="14"/>
        <end position="354"/>
    </location>
</feature>
<keyword evidence="5" id="KW-0028">Amino-acid biosynthesis</keyword>
<evidence type="ECO:0000256" key="2">
    <source>
        <dbReference type="ARBA" id="ARBA00022793"/>
    </source>
</evidence>
<feature type="binding site" evidence="5">
    <location>
        <position position="356"/>
    </location>
    <ligand>
        <name>pyridoxal 5'-phosphate</name>
        <dbReference type="ChEBI" id="CHEBI:597326"/>
    </ligand>
</feature>
<evidence type="ECO:0000256" key="8">
    <source>
        <dbReference type="RuleBase" id="RU003738"/>
    </source>
</evidence>
<comment type="pathway">
    <text evidence="5 8">Amino-acid biosynthesis; L-lysine biosynthesis via DAP pathway; L-lysine from DL-2,6-diaminopimelate: step 1/1.</text>
</comment>
<dbReference type="PANTHER" id="PTHR43727:SF2">
    <property type="entry name" value="GROUP IV DECARBOXYLASE"/>
    <property type="match status" value="1"/>
</dbReference>
<dbReference type="SUPFAM" id="SSF50621">
    <property type="entry name" value="Alanine racemase C-terminal domain-like"/>
    <property type="match status" value="1"/>
</dbReference>
<dbReference type="InterPro" id="IPR009006">
    <property type="entry name" value="Ala_racemase/Decarboxylase_C"/>
</dbReference>
<feature type="domain" description="Orn/DAP/Arg decarboxylase 2 N-terminal" evidence="10">
    <location>
        <begin position="21"/>
        <end position="264"/>
    </location>
</feature>
<dbReference type="RefSeq" id="WP_115569585.1">
    <property type="nucleotide sequence ID" value="NZ_NXLV01000007.1"/>
</dbReference>
<dbReference type="InterPro" id="IPR000183">
    <property type="entry name" value="Orn/DAP/Arg_de-COase"/>
</dbReference>
<dbReference type="PANTHER" id="PTHR43727">
    <property type="entry name" value="DIAMINOPIMELATE DECARBOXYLASE"/>
    <property type="match status" value="1"/>
</dbReference>
<evidence type="ECO:0000256" key="3">
    <source>
        <dbReference type="ARBA" id="ARBA00022898"/>
    </source>
</evidence>
<proteinExistence type="inferred from homology"/>